<feature type="domain" description="Helicase C-terminal" evidence="6">
    <location>
        <begin position="258"/>
        <end position="429"/>
    </location>
</feature>
<keyword evidence="3 7" id="KW-0347">Helicase</keyword>
<dbReference type="InterPro" id="IPR027417">
    <property type="entry name" value="P-loop_NTPase"/>
</dbReference>
<reference evidence="8" key="1">
    <citation type="journal article" date="2013" name="Science">
        <title>Gene transfer from bacteria and archaea facilitated evolution of an extremophilic eukaryote.</title>
        <authorList>
            <person name="Schonknecht G."/>
            <person name="Chen W.H."/>
            <person name="Ternes C.M."/>
            <person name="Barbier G.G."/>
            <person name="Shrestha R.P."/>
            <person name="Stanke M."/>
            <person name="Brautigam A."/>
            <person name="Baker B.J."/>
            <person name="Banfield J.F."/>
            <person name="Garavito R.M."/>
            <person name="Carr K."/>
            <person name="Wilkerson C."/>
            <person name="Rensing S.A."/>
            <person name="Gagneul D."/>
            <person name="Dickenson N.E."/>
            <person name="Oesterhelt C."/>
            <person name="Lercher M.J."/>
            <person name="Weber A.P."/>
        </authorList>
    </citation>
    <scope>NUCLEOTIDE SEQUENCE [LARGE SCALE GENOMIC DNA]</scope>
    <source>
        <strain evidence="8">074W</strain>
    </source>
</reference>
<dbReference type="GO" id="GO:0016787">
    <property type="term" value="F:hydrolase activity"/>
    <property type="evidence" value="ECO:0007669"/>
    <property type="project" value="UniProtKB-KW"/>
</dbReference>
<keyword evidence="4" id="KW-0067">ATP-binding</keyword>
<keyword evidence="2" id="KW-0378">Hydrolase</keyword>
<evidence type="ECO:0000313" key="7">
    <source>
        <dbReference type="EMBL" id="EME28331.1"/>
    </source>
</evidence>
<dbReference type="PROSITE" id="PS51194">
    <property type="entry name" value="HELICASE_CTER"/>
    <property type="match status" value="1"/>
</dbReference>
<evidence type="ECO:0000256" key="2">
    <source>
        <dbReference type="ARBA" id="ARBA00022801"/>
    </source>
</evidence>
<accession>M2VYG7</accession>
<name>M2VYG7_GALSU</name>
<dbReference type="InterPro" id="IPR001650">
    <property type="entry name" value="Helicase_C-like"/>
</dbReference>
<evidence type="ECO:0000256" key="4">
    <source>
        <dbReference type="ARBA" id="ARBA00022840"/>
    </source>
</evidence>
<dbReference type="Pfam" id="PF00270">
    <property type="entry name" value="DEAD"/>
    <property type="match status" value="1"/>
</dbReference>
<dbReference type="InterPro" id="IPR044742">
    <property type="entry name" value="DEAD/DEAH_RhlB"/>
</dbReference>
<evidence type="ECO:0000256" key="3">
    <source>
        <dbReference type="ARBA" id="ARBA00022806"/>
    </source>
</evidence>
<evidence type="ECO:0000313" key="8">
    <source>
        <dbReference type="Proteomes" id="UP000030680"/>
    </source>
</evidence>
<dbReference type="PANTHER" id="PTHR47963:SF10">
    <property type="entry name" value="ATP-DEPENDENT RNA HELICASE DDX6_DHH1"/>
    <property type="match status" value="1"/>
</dbReference>
<organism evidence="7 8">
    <name type="scientific">Galdieria sulphuraria</name>
    <name type="common">Red alga</name>
    <dbReference type="NCBI Taxonomy" id="130081"/>
    <lineage>
        <taxon>Eukaryota</taxon>
        <taxon>Rhodophyta</taxon>
        <taxon>Bangiophyceae</taxon>
        <taxon>Galdieriales</taxon>
        <taxon>Galdieriaceae</taxon>
        <taxon>Galdieria</taxon>
    </lineage>
</organism>
<dbReference type="SUPFAM" id="SSF52540">
    <property type="entry name" value="P-loop containing nucleoside triphosphate hydrolases"/>
    <property type="match status" value="1"/>
</dbReference>
<dbReference type="CDD" id="cd00268">
    <property type="entry name" value="DEADc"/>
    <property type="match status" value="1"/>
</dbReference>
<dbReference type="Proteomes" id="UP000030680">
    <property type="component" value="Unassembled WGS sequence"/>
</dbReference>
<keyword evidence="8" id="KW-1185">Reference proteome</keyword>
<dbReference type="AlphaFoldDB" id="M2VYG7"/>
<keyword evidence="1" id="KW-0547">Nucleotide-binding</keyword>
<dbReference type="SMART" id="SM00487">
    <property type="entry name" value="DEXDc"/>
    <property type="match status" value="1"/>
</dbReference>
<proteinExistence type="predicted"/>
<gene>
    <name evidence="7" type="ORF">Gasu_41750</name>
</gene>
<dbReference type="SMART" id="SM00490">
    <property type="entry name" value="HELICc"/>
    <property type="match status" value="1"/>
</dbReference>
<dbReference type="InterPro" id="IPR014001">
    <property type="entry name" value="Helicase_ATP-bd"/>
</dbReference>
<dbReference type="PANTHER" id="PTHR47963">
    <property type="entry name" value="DEAD-BOX ATP-DEPENDENT RNA HELICASE 47, MITOCHONDRIAL"/>
    <property type="match status" value="1"/>
</dbReference>
<dbReference type="eggNOG" id="KOG0327">
    <property type="taxonomic scope" value="Eukaryota"/>
</dbReference>
<evidence type="ECO:0000259" key="5">
    <source>
        <dbReference type="PROSITE" id="PS51192"/>
    </source>
</evidence>
<dbReference type="GO" id="GO:0005524">
    <property type="term" value="F:ATP binding"/>
    <property type="evidence" value="ECO:0007669"/>
    <property type="project" value="UniProtKB-KW"/>
</dbReference>
<dbReference type="GeneID" id="17087177"/>
<dbReference type="Gene3D" id="3.40.50.300">
    <property type="entry name" value="P-loop containing nucleotide triphosphate hydrolases"/>
    <property type="match status" value="2"/>
</dbReference>
<dbReference type="RefSeq" id="XP_005704851.1">
    <property type="nucleotide sequence ID" value="XM_005704794.1"/>
</dbReference>
<dbReference type="InterPro" id="IPR050547">
    <property type="entry name" value="DEAD_box_RNA_helicases"/>
</dbReference>
<dbReference type="Pfam" id="PF00271">
    <property type="entry name" value="Helicase_C"/>
    <property type="match status" value="1"/>
</dbReference>
<dbReference type="OrthoDB" id="10256233at2759"/>
<dbReference type="GO" id="GO:0003723">
    <property type="term" value="F:RNA binding"/>
    <property type="evidence" value="ECO:0007669"/>
    <property type="project" value="TreeGrafter"/>
</dbReference>
<protein>
    <submittedName>
        <fullName evidence="7">DEAD box ATP-dependent RNA helicase, putative</fullName>
    </submittedName>
</protein>
<dbReference type="GO" id="GO:0003724">
    <property type="term" value="F:RNA helicase activity"/>
    <property type="evidence" value="ECO:0007669"/>
    <property type="project" value="TreeGrafter"/>
</dbReference>
<dbReference type="PROSITE" id="PS51192">
    <property type="entry name" value="HELICASE_ATP_BIND_1"/>
    <property type="match status" value="1"/>
</dbReference>
<dbReference type="InterPro" id="IPR011545">
    <property type="entry name" value="DEAD/DEAH_box_helicase_dom"/>
</dbReference>
<feature type="domain" description="Helicase ATP-binding" evidence="5">
    <location>
        <begin position="68"/>
        <end position="226"/>
    </location>
</feature>
<dbReference type="STRING" id="130081.M2VYG7"/>
<sequence>MKAFYLSFIQPSLVKRNQKPNLSYYYVSACVDRSWNSLPEPSSIPNWLIRNLEKQGFQHFNVVQQKAIPVIFSGKDLVLVAPTGSGKTLAFLVPLLSLVDFKKSWIQALILVPTPELGFQIYLLAKSLCSSLSSYQLAHSREHSLIRFLSSGEDGKIKQKKLPAILISTLESVRENWPFIGLDRVRYIVLDEFDDYFIGSSWRSKILGMLPSHSRQIIFSSATLQQCQHFLYQCRQQKWTKQDGLEYIHIDKTEWMPKVVHYYYVLKKKDDRIQLFVNIWRQQKANKAIVFIREDSMLSHTAWLLQEEWKRQTLEKEKNISFLWLSANADWKSRQRVMTTFCNSDAHLLLITGQLMRGLDIPEVTQVYNLEWMDGVEEYVHRAGRSARWLREGLVLNFVKDKELFALERVSNQLNIPFVEWPLQVDDHHI</sequence>
<dbReference type="Gramene" id="EME28331">
    <property type="protein sequence ID" value="EME28331"/>
    <property type="gene ID" value="Gasu_41750"/>
</dbReference>
<dbReference type="OMA" id="ACACRER"/>
<dbReference type="KEGG" id="gsl:Gasu_41750"/>
<evidence type="ECO:0000256" key="1">
    <source>
        <dbReference type="ARBA" id="ARBA00022741"/>
    </source>
</evidence>
<dbReference type="EMBL" id="KB454521">
    <property type="protein sequence ID" value="EME28331.1"/>
    <property type="molecule type" value="Genomic_DNA"/>
</dbReference>
<evidence type="ECO:0000259" key="6">
    <source>
        <dbReference type="PROSITE" id="PS51194"/>
    </source>
</evidence>